<dbReference type="GO" id="GO:0005886">
    <property type="term" value="C:plasma membrane"/>
    <property type="evidence" value="ECO:0007669"/>
    <property type="project" value="UniProtKB-SubCell"/>
</dbReference>
<keyword evidence="7" id="KW-1003">Cell membrane</keyword>
<sequence length="359" mass="39424">MTKETDEAVIRCDGVWKIFGGRADQALQAVQQQGLSKEETRDQYDCVVGVRDASFEVRRGEIFCIMGLSGSGKSTLIRHINRLIEPTAGAIYIEGRNINEMSQKDLRQLRAEKIGMVFQSMALMPHRTVLENVAFSQEVRGHSVKERNANAMRAIHSVELDGWESKYPDELSGGMQQRVGLARAIAADPSILLMDEPFSALDPLIRRQLQDTFMALSAEMKKTTLFITHDLDEAIRIGDRIAIMKDGVLVQIGTPEDIVTNPADDYVADFVAGISKLELVSAGKIMEPVASYEQRRGNADMTGWPEAHPEQSLDDLLNLSIATQHPIVVKIDGRPLGVVTKNALLRGIKGGADDTGAAA</sequence>
<dbReference type="PROSITE" id="PS50893">
    <property type="entry name" value="ABC_TRANSPORTER_2"/>
    <property type="match status" value="1"/>
</dbReference>
<evidence type="ECO:0000256" key="2">
    <source>
        <dbReference type="ARBA" id="ARBA00022448"/>
    </source>
</evidence>
<comment type="subunit">
    <text evidence="7">The complex is probably composed of two ATP-binding proteins, two transmembrane proteins and a solute-binding protein.</text>
</comment>
<dbReference type="InterPro" id="IPR005892">
    <property type="entry name" value="Gly-betaine_transp_ATP-bd"/>
</dbReference>
<evidence type="ECO:0000256" key="3">
    <source>
        <dbReference type="ARBA" id="ARBA00022741"/>
    </source>
</evidence>
<dbReference type="Pfam" id="PF00005">
    <property type="entry name" value="ABC_tran"/>
    <property type="match status" value="1"/>
</dbReference>
<comment type="similarity">
    <text evidence="1 7">Belongs to the ABC transporter superfamily.</text>
</comment>
<evidence type="ECO:0000313" key="9">
    <source>
        <dbReference type="EMBL" id="EAU46164.1"/>
    </source>
</evidence>
<protein>
    <recommendedName>
        <fullName evidence="7">Quaternary amine transport ATP-binding protein</fullName>
        <ecNumber evidence="7">7.6.2.9</ecNumber>
    </recommendedName>
</protein>
<evidence type="ECO:0000256" key="7">
    <source>
        <dbReference type="RuleBase" id="RU369116"/>
    </source>
</evidence>
<dbReference type="GO" id="GO:0006865">
    <property type="term" value="P:amino acid transport"/>
    <property type="evidence" value="ECO:0007669"/>
    <property type="project" value="UniProtKB-UniRule"/>
</dbReference>
<dbReference type="InterPro" id="IPR003593">
    <property type="entry name" value="AAA+_ATPase"/>
</dbReference>
<dbReference type="InterPro" id="IPR051921">
    <property type="entry name" value="ABC_osmolyte_uptake_ATP-bind"/>
</dbReference>
<dbReference type="Proteomes" id="UP000006230">
    <property type="component" value="Unassembled WGS sequence"/>
</dbReference>
<keyword evidence="7" id="KW-0997">Cell inner membrane</keyword>
<dbReference type="PANTHER" id="PTHR43869:SF1">
    <property type="entry name" value="GLYCINE BETAINE_PROLINE BETAINE TRANSPORT SYSTEM ATP-BINDING PROTEIN PROV"/>
    <property type="match status" value="1"/>
</dbReference>
<accession>Q0FPP9</accession>
<dbReference type="EC" id="7.6.2.9" evidence="7"/>
<evidence type="ECO:0000256" key="1">
    <source>
        <dbReference type="ARBA" id="ARBA00005417"/>
    </source>
</evidence>
<comment type="catalytic activity">
    <reaction evidence="5">
        <text>a quaternary ammonium(out) + ATP + H2O = a quaternary ammonium(in) + ADP + phosphate + H(+)</text>
        <dbReference type="Rhea" id="RHEA:11036"/>
        <dbReference type="ChEBI" id="CHEBI:15377"/>
        <dbReference type="ChEBI" id="CHEBI:15378"/>
        <dbReference type="ChEBI" id="CHEBI:30616"/>
        <dbReference type="ChEBI" id="CHEBI:35267"/>
        <dbReference type="ChEBI" id="CHEBI:43474"/>
        <dbReference type="ChEBI" id="CHEBI:456216"/>
        <dbReference type="EC" id="7.6.2.9"/>
    </reaction>
    <physiologicalReaction direction="left-to-right" evidence="5">
        <dbReference type="Rhea" id="RHEA:11037"/>
    </physiologicalReaction>
</comment>
<dbReference type="InterPro" id="IPR027417">
    <property type="entry name" value="P-loop_NTPase"/>
</dbReference>
<dbReference type="EMBL" id="AATQ01000017">
    <property type="protein sequence ID" value="EAU46164.1"/>
    <property type="molecule type" value="Genomic_DNA"/>
</dbReference>
<dbReference type="PANTHER" id="PTHR43869">
    <property type="entry name" value="GLYCINE BETAINE/PROLINE BETAINE TRANSPORT SYSTEM ATP-BINDING PROTEIN PROV"/>
    <property type="match status" value="1"/>
</dbReference>
<evidence type="ECO:0000259" key="8">
    <source>
        <dbReference type="PROSITE" id="PS50893"/>
    </source>
</evidence>
<comment type="subunit">
    <text evidence="6">The complex is probably composed of two ATP-binding proteins (TmoW), two transmembrane proteins (TmoV) and a solute-binding protein (TmoX).</text>
</comment>
<comment type="subcellular location">
    <subcellularLocation>
        <location evidence="7">Cell inner membrane</location>
        <topology evidence="7">Peripheral membrane protein</topology>
    </subcellularLocation>
</comment>
<dbReference type="GO" id="GO:0031460">
    <property type="term" value="P:glycine betaine transport"/>
    <property type="evidence" value="ECO:0007669"/>
    <property type="project" value="InterPro"/>
</dbReference>
<dbReference type="AlphaFoldDB" id="Q0FPP9"/>
<keyword evidence="3 7" id="KW-0547">Nucleotide-binding</keyword>
<gene>
    <name evidence="9" type="ORF">R2601_01663</name>
</gene>
<dbReference type="eggNOG" id="COG4175">
    <property type="taxonomic scope" value="Bacteria"/>
</dbReference>
<dbReference type="HOGENOM" id="CLU_000604_2_2_5"/>
<keyword evidence="4 7" id="KW-0067">ATP-binding</keyword>
<dbReference type="GO" id="GO:0016887">
    <property type="term" value="F:ATP hydrolysis activity"/>
    <property type="evidence" value="ECO:0007669"/>
    <property type="project" value="UniProtKB-UniRule"/>
</dbReference>
<dbReference type="CDD" id="cd03294">
    <property type="entry name" value="ABC_Pro_Gly_Betaine"/>
    <property type="match status" value="1"/>
</dbReference>
<dbReference type="FunFam" id="3.40.50.300:FF:000201">
    <property type="entry name" value="Glycine betaine/L-proline ABC transporter ATP-binding protein"/>
    <property type="match status" value="1"/>
</dbReference>
<dbReference type="GO" id="GO:0015418">
    <property type="term" value="F:ABC-type quaternary ammonium compound transporting activity"/>
    <property type="evidence" value="ECO:0007669"/>
    <property type="project" value="UniProtKB-EC"/>
</dbReference>
<dbReference type="SUPFAM" id="SSF52540">
    <property type="entry name" value="P-loop containing nucleoside triphosphate hydrolases"/>
    <property type="match status" value="1"/>
</dbReference>
<evidence type="ECO:0000256" key="6">
    <source>
        <dbReference type="ARBA" id="ARBA00061968"/>
    </source>
</evidence>
<dbReference type="SMART" id="SM00382">
    <property type="entry name" value="AAA"/>
    <property type="match status" value="1"/>
</dbReference>
<dbReference type="OrthoDB" id="9802264at2"/>
<feature type="domain" description="ABC transporter" evidence="8">
    <location>
        <begin position="30"/>
        <end position="271"/>
    </location>
</feature>
<dbReference type="STRING" id="314265.R2601_01663"/>
<dbReference type="InterPro" id="IPR017871">
    <property type="entry name" value="ABC_transporter-like_CS"/>
</dbReference>
<comment type="caution">
    <text evidence="9">The sequence shown here is derived from an EMBL/GenBank/DDBJ whole genome shotgun (WGS) entry which is preliminary data.</text>
</comment>
<keyword evidence="7" id="KW-0472">Membrane</keyword>
<dbReference type="InterPro" id="IPR003439">
    <property type="entry name" value="ABC_transporter-like_ATP-bd"/>
</dbReference>
<evidence type="ECO:0000313" key="10">
    <source>
        <dbReference type="Proteomes" id="UP000006230"/>
    </source>
</evidence>
<reference evidence="9 10" key="1">
    <citation type="journal article" date="2010" name="J. Bacteriol.">
        <title>Genome sequences of Pelagibaca bermudensis HTCC2601T and Maritimibacter alkaliphilus HTCC2654T, the type strains of two marine Roseobacter genera.</title>
        <authorList>
            <person name="Thrash J.C."/>
            <person name="Cho J.C."/>
            <person name="Ferriera S."/>
            <person name="Johnson J."/>
            <person name="Vergin K.L."/>
            <person name="Giovannoni S.J."/>
        </authorList>
    </citation>
    <scope>NUCLEOTIDE SEQUENCE [LARGE SCALE GENOMIC DNA]</scope>
    <source>
        <strain evidence="10">DSM 26914 / JCM 13377 / KCTC 12554 / HTCC2601</strain>
    </source>
</reference>
<organism evidence="9 10">
    <name type="scientific">Salipiger bermudensis (strain DSM 26914 / JCM 13377 / KCTC 12554 / HTCC2601)</name>
    <name type="common">Pelagibaca bermudensis</name>
    <dbReference type="NCBI Taxonomy" id="314265"/>
    <lineage>
        <taxon>Bacteria</taxon>
        <taxon>Pseudomonadati</taxon>
        <taxon>Pseudomonadota</taxon>
        <taxon>Alphaproteobacteria</taxon>
        <taxon>Rhodobacterales</taxon>
        <taxon>Roseobacteraceae</taxon>
        <taxon>Salipiger</taxon>
    </lineage>
</organism>
<dbReference type="NCBIfam" id="TIGR01186">
    <property type="entry name" value="proV"/>
    <property type="match status" value="1"/>
</dbReference>
<keyword evidence="2 7" id="KW-0813">Transport</keyword>
<evidence type="ECO:0000256" key="5">
    <source>
        <dbReference type="ARBA" id="ARBA00051811"/>
    </source>
</evidence>
<dbReference type="PROSITE" id="PS00211">
    <property type="entry name" value="ABC_TRANSPORTER_1"/>
    <property type="match status" value="1"/>
</dbReference>
<dbReference type="GO" id="GO:0005524">
    <property type="term" value="F:ATP binding"/>
    <property type="evidence" value="ECO:0007669"/>
    <property type="project" value="UniProtKB-UniRule"/>
</dbReference>
<dbReference type="RefSeq" id="WP_007801500.1">
    <property type="nucleotide sequence ID" value="NZ_DS022277.1"/>
</dbReference>
<keyword evidence="10" id="KW-1185">Reference proteome</keyword>
<proteinExistence type="inferred from homology"/>
<evidence type="ECO:0000256" key="4">
    <source>
        <dbReference type="ARBA" id="ARBA00022840"/>
    </source>
</evidence>
<dbReference type="GO" id="GO:0006970">
    <property type="term" value="P:response to osmotic stress"/>
    <property type="evidence" value="ECO:0007669"/>
    <property type="project" value="UniProtKB-ARBA"/>
</dbReference>
<dbReference type="Gene3D" id="3.40.50.300">
    <property type="entry name" value="P-loop containing nucleotide triphosphate hydrolases"/>
    <property type="match status" value="1"/>
</dbReference>
<name>Q0FPP9_SALBH</name>